<dbReference type="VEuPathDB" id="VectorBase:AALB014330"/>
<protein>
    <submittedName>
        <fullName evidence="1">Uncharacterized protein</fullName>
    </submittedName>
</protein>
<proteinExistence type="predicted"/>
<dbReference type="AlphaFoldDB" id="A0A182FXF9"/>
<dbReference type="EnsemblMetazoa" id="AALB014330-RA">
    <property type="protein sequence ID" value="AALB014330-PA"/>
    <property type="gene ID" value="AALB014330"/>
</dbReference>
<organism evidence="1 2">
    <name type="scientific">Anopheles albimanus</name>
    <name type="common">New world malaria mosquito</name>
    <dbReference type="NCBI Taxonomy" id="7167"/>
    <lineage>
        <taxon>Eukaryota</taxon>
        <taxon>Metazoa</taxon>
        <taxon>Ecdysozoa</taxon>
        <taxon>Arthropoda</taxon>
        <taxon>Hexapoda</taxon>
        <taxon>Insecta</taxon>
        <taxon>Pterygota</taxon>
        <taxon>Neoptera</taxon>
        <taxon>Endopterygota</taxon>
        <taxon>Diptera</taxon>
        <taxon>Nematocera</taxon>
        <taxon>Culicoidea</taxon>
        <taxon>Culicidae</taxon>
        <taxon>Anophelinae</taxon>
        <taxon>Anopheles</taxon>
    </lineage>
</organism>
<name>A0A182FXF9_ANOAL</name>
<accession>A0A182FXF9</accession>
<sequence length="98" mass="11064">MVDITTHTQEIQNIALRSEILRKSMKHILTATTPPCGENSDRVGEKRFFGILNWLYAKDMEGKKPQGKIDFPCSPLHSKQLLKRQPSSELQQPSAACV</sequence>
<evidence type="ECO:0000313" key="1">
    <source>
        <dbReference type="EnsemblMetazoa" id="AALB014330-PA"/>
    </source>
</evidence>
<dbReference type="Proteomes" id="UP000069272">
    <property type="component" value="Chromosome 2R"/>
</dbReference>
<keyword evidence="2" id="KW-1185">Reference proteome</keyword>
<reference evidence="1" key="2">
    <citation type="submission" date="2022-08" db="UniProtKB">
        <authorList>
            <consortium name="EnsemblMetazoa"/>
        </authorList>
    </citation>
    <scope>IDENTIFICATION</scope>
    <source>
        <strain evidence="1">STECLA/ALBI9_A</strain>
    </source>
</reference>
<evidence type="ECO:0000313" key="2">
    <source>
        <dbReference type="Proteomes" id="UP000069272"/>
    </source>
</evidence>
<reference evidence="1 2" key="1">
    <citation type="journal article" date="2017" name="G3 (Bethesda)">
        <title>The Physical Genome Mapping of Anopheles albimanus Corrected Scaffold Misassemblies and Identified Interarm Rearrangements in Genus Anopheles.</title>
        <authorList>
            <person name="Artemov G.N."/>
            <person name="Peery A.N."/>
            <person name="Jiang X."/>
            <person name="Tu Z."/>
            <person name="Stegniy V.N."/>
            <person name="Sharakhova M.V."/>
            <person name="Sharakhov I.V."/>
        </authorList>
    </citation>
    <scope>NUCLEOTIDE SEQUENCE [LARGE SCALE GENOMIC DNA]</scope>
    <source>
        <strain evidence="1 2">ALBI9_A</strain>
    </source>
</reference>